<dbReference type="EMBL" id="CP035467">
    <property type="protein sequence ID" value="QCW83641.1"/>
    <property type="molecule type" value="Genomic_DNA"/>
</dbReference>
<dbReference type="OrthoDB" id="6058756at2"/>
<evidence type="ECO:0000313" key="2">
    <source>
        <dbReference type="Proteomes" id="UP000305881"/>
    </source>
</evidence>
<dbReference type="STRING" id="675511.GCA_000341735_04177"/>
<reference evidence="2" key="1">
    <citation type="journal article" date="2019" name="J. Bacteriol.">
        <title>A Mutagenic Screen Identifies a TonB-Dependent Receptor Required for the Lanthanide Metal Switch in the Type I Methanotroph 'Methylotuvimicrobium buryatense' 5GB1C.</title>
        <authorList>
            <person name="Groom J.D."/>
            <person name="Ford S.M."/>
            <person name="Pesesky M.W."/>
            <person name="Lidstrom M.E."/>
        </authorList>
    </citation>
    <scope>NUCLEOTIDE SEQUENCE [LARGE SCALE GENOMIC DNA]</scope>
    <source>
        <strain evidence="2">5GB1C</strain>
    </source>
</reference>
<sequence>MAKKTKGPKVKYDARGGVMVVSRAMLESCAYESMPPIAKVLMILLQLQWRNDKTVAYGVREAANKIGCKPETAGKAFKVLQARGFIVCETESLFNSKTGSKAREWRLTWMPFEYREPTHDWEKWQP</sequence>
<keyword evidence="2" id="KW-1185">Reference proteome</keyword>
<accession>A0A4P9UT98</accession>
<dbReference type="AlphaFoldDB" id="A0A4P9UT98"/>
<proteinExistence type="predicted"/>
<evidence type="ECO:0008006" key="3">
    <source>
        <dbReference type="Google" id="ProtNLM"/>
    </source>
</evidence>
<dbReference type="RefSeq" id="WP_138767202.1">
    <property type="nucleotide sequence ID" value="NZ_CP035467.1"/>
</dbReference>
<evidence type="ECO:0000313" key="1">
    <source>
        <dbReference type="EMBL" id="QCW83641.1"/>
    </source>
</evidence>
<dbReference type="Proteomes" id="UP000305881">
    <property type="component" value="Chromosome"/>
</dbReference>
<organism evidence="1 2">
    <name type="scientific">Methylotuvimicrobium buryatense</name>
    <name type="common">Methylomicrobium buryatense</name>
    <dbReference type="NCBI Taxonomy" id="95641"/>
    <lineage>
        <taxon>Bacteria</taxon>
        <taxon>Pseudomonadati</taxon>
        <taxon>Pseudomonadota</taxon>
        <taxon>Gammaproteobacteria</taxon>
        <taxon>Methylococcales</taxon>
        <taxon>Methylococcaceae</taxon>
        <taxon>Methylotuvimicrobium</taxon>
    </lineage>
</organism>
<name>A0A4P9UT98_METBY</name>
<gene>
    <name evidence="1" type="ORF">EQU24_16380</name>
</gene>
<dbReference type="KEGG" id="mbur:EQU24_16380"/>
<protein>
    <recommendedName>
        <fullName evidence="3">Helix-turn-helix domain-containing protein</fullName>
    </recommendedName>
</protein>